<dbReference type="Gene3D" id="3.30.300.10">
    <property type="match status" value="1"/>
</dbReference>
<evidence type="ECO:0000256" key="9">
    <source>
        <dbReference type="ARBA" id="ARBA00022840"/>
    </source>
</evidence>
<dbReference type="NCBIfam" id="NF000848">
    <property type="entry name" value="PRK00074.1"/>
    <property type="match status" value="1"/>
</dbReference>
<dbReference type="GO" id="GO:0003921">
    <property type="term" value="F:GMP synthase activity"/>
    <property type="evidence" value="ECO:0007669"/>
    <property type="project" value="InterPro"/>
</dbReference>
<reference evidence="15" key="1">
    <citation type="submission" date="2020-01" db="EMBL/GenBank/DDBJ databases">
        <title>Caldichromatium gen. nov., sp. nov., a thermophilic purple sulfur bacterium member of the family Chromatiaceae isolated from Nakabusa hot spring, Japan.</title>
        <authorList>
            <person name="Saini M.K."/>
            <person name="Hanada S."/>
            <person name="Tank M."/>
        </authorList>
    </citation>
    <scope>NUCLEOTIDE SEQUENCE [LARGE SCALE GENOMIC DNA]</scope>
    <source>
        <strain evidence="15">No.7</strain>
    </source>
</reference>
<dbReference type="Pfam" id="PF02540">
    <property type="entry name" value="NAD_synthase"/>
    <property type="match status" value="1"/>
</dbReference>
<feature type="active site" evidence="11">
    <location>
        <position position="180"/>
    </location>
</feature>
<dbReference type="EC" id="6.3.5.2" evidence="3 11"/>
<organism evidence="14 15">
    <name type="scientific">Caldichromatium japonicum</name>
    <dbReference type="NCBI Taxonomy" id="2699430"/>
    <lineage>
        <taxon>Bacteria</taxon>
        <taxon>Pseudomonadati</taxon>
        <taxon>Pseudomonadota</taxon>
        <taxon>Gammaproteobacteria</taxon>
        <taxon>Chromatiales</taxon>
        <taxon>Chromatiaceae</taxon>
        <taxon>Caldichromatium</taxon>
    </lineage>
</organism>
<evidence type="ECO:0000256" key="12">
    <source>
        <dbReference type="PROSITE-ProRule" id="PRU00886"/>
    </source>
</evidence>
<feature type="binding site" evidence="12">
    <location>
        <begin position="234"/>
        <end position="240"/>
    </location>
    <ligand>
        <name>ATP</name>
        <dbReference type="ChEBI" id="CHEBI:30616"/>
    </ligand>
</feature>
<dbReference type="SUPFAM" id="SSF54810">
    <property type="entry name" value="GMP synthetase C-terminal dimerisation domain"/>
    <property type="match status" value="1"/>
</dbReference>
<feature type="active site" evidence="11">
    <location>
        <position position="182"/>
    </location>
</feature>
<dbReference type="Pfam" id="PF00117">
    <property type="entry name" value="GATase"/>
    <property type="match status" value="1"/>
</dbReference>
<dbReference type="PROSITE" id="PS51273">
    <property type="entry name" value="GATASE_TYPE_1"/>
    <property type="match status" value="1"/>
</dbReference>
<evidence type="ECO:0000256" key="11">
    <source>
        <dbReference type="HAMAP-Rule" id="MF_00344"/>
    </source>
</evidence>
<dbReference type="AlphaFoldDB" id="A0A6G7VFL6"/>
<dbReference type="PANTHER" id="PTHR11922">
    <property type="entry name" value="GMP SYNTHASE-RELATED"/>
    <property type="match status" value="1"/>
</dbReference>
<evidence type="ECO:0000256" key="8">
    <source>
        <dbReference type="ARBA" id="ARBA00022755"/>
    </source>
</evidence>
<dbReference type="PRINTS" id="PR00099">
    <property type="entry name" value="CPSGATASE"/>
</dbReference>
<dbReference type="CDD" id="cd01997">
    <property type="entry name" value="GMP_synthase_C"/>
    <property type="match status" value="1"/>
</dbReference>
<evidence type="ECO:0000256" key="3">
    <source>
        <dbReference type="ARBA" id="ARBA00012746"/>
    </source>
</evidence>
<dbReference type="FunFam" id="3.40.50.620:FF:000001">
    <property type="entry name" value="GMP synthase [glutamine-hydrolyzing]"/>
    <property type="match status" value="1"/>
</dbReference>
<comment type="pathway">
    <text evidence="2 11">Purine metabolism; GMP biosynthesis; GMP from XMP (L-Gln route): step 1/1.</text>
</comment>
<name>A0A6G7VFL6_9GAMM</name>
<dbReference type="PANTHER" id="PTHR11922:SF2">
    <property type="entry name" value="GMP SYNTHASE [GLUTAMINE-HYDROLYZING]"/>
    <property type="match status" value="1"/>
</dbReference>
<dbReference type="Proteomes" id="UP000502699">
    <property type="component" value="Chromosome"/>
</dbReference>
<sequence length="524" mass="57849">MSDLHADRILILDFGSQYTQLIARRVREAGVYCEIHPYDLPAEILRAFAPRGVILSGGPPSAHEDTAPRPDPAVFALGVPVLGICYGMQVMAALLGGIVAPAAQREYGYAQVRLCAHSHLLDGIEDHLDPEGQPLLDVWMSHGDRVESPPPGFDVIAATEHAPCAAIADDSRGFYGVQFHPEVTHTRQGRRILERFIHGICGCQHLWTPTNIIAASIERLRAQIGEDGVLLALSGGVDSSVVAALLHRAIGDQLTCVFVDNGLLRLGESEQVMKTFVQHLGVRVIRVAAEERFLNRLKRVTDPEHKRKLIGNAFIEVFEDEAARLPNIKWLAQGTIYPDVIESAGAKTGKARVIKSHHNVGGLPEQMNLRLVEPLRELFKDEVRQIGIELGLPYEMVYRHPFPGPGLAVRVLGEVDKESLELLRHADHIFIEELRQAGLYDQVSQAFAVLLPVRSVGVVGDNRIHAPVIALRAVETLDFMTARWAHLPAEFLEQVARRIVNEVAGISRVVYDITSKPPATIEWE</sequence>
<dbReference type="InterPro" id="IPR022310">
    <property type="entry name" value="NAD/GMP_synthase"/>
</dbReference>
<accession>A0A6G7VFL6</accession>
<dbReference type="RefSeq" id="WP_166271423.1">
    <property type="nucleotide sequence ID" value="NZ_CP048029.1"/>
</dbReference>
<dbReference type="GO" id="GO:0005829">
    <property type="term" value="C:cytosol"/>
    <property type="evidence" value="ECO:0007669"/>
    <property type="project" value="TreeGrafter"/>
</dbReference>
<dbReference type="Gene3D" id="3.40.50.880">
    <property type="match status" value="1"/>
</dbReference>
<evidence type="ECO:0000256" key="1">
    <source>
        <dbReference type="ARBA" id="ARBA00002332"/>
    </source>
</evidence>
<feature type="domain" description="GMPS ATP-PPase" evidence="13">
    <location>
        <begin position="207"/>
        <end position="399"/>
    </location>
</feature>
<evidence type="ECO:0000256" key="7">
    <source>
        <dbReference type="ARBA" id="ARBA00022749"/>
    </source>
</evidence>
<evidence type="ECO:0000259" key="13">
    <source>
        <dbReference type="PROSITE" id="PS51553"/>
    </source>
</evidence>
<evidence type="ECO:0000313" key="14">
    <source>
        <dbReference type="EMBL" id="QIK38587.1"/>
    </source>
</evidence>
<dbReference type="SUPFAM" id="SSF52317">
    <property type="entry name" value="Class I glutamine amidotransferase-like"/>
    <property type="match status" value="1"/>
</dbReference>
<dbReference type="PRINTS" id="PR00096">
    <property type="entry name" value="GATASE"/>
</dbReference>
<dbReference type="PRINTS" id="PR00097">
    <property type="entry name" value="ANTSNTHASEII"/>
</dbReference>
<evidence type="ECO:0000256" key="10">
    <source>
        <dbReference type="ARBA" id="ARBA00022962"/>
    </source>
</evidence>
<proteinExistence type="inferred from homology"/>
<dbReference type="NCBIfam" id="TIGR00888">
    <property type="entry name" value="guaA_Nterm"/>
    <property type="match status" value="1"/>
</dbReference>
<dbReference type="NCBIfam" id="TIGR00884">
    <property type="entry name" value="guaA_Cterm"/>
    <property type="match status" value="1"/>
</dbReference>
<evidence type="ECO:0000256" key="5">
    <source>
        <dbReference type="ARBA" id="ARBA00022598"/>
    </source>
</evidence>
<comment type="catalytic activity">
    <reaction evidence="11">
        <text>XMP + L-glutamine + ATP + H2O = GMP + L-glutamate + AMP + diphosphate + 2 H(+)</text>
        <dbReference type="Rhea" id="RHEA:11680"/>
        <dbReference type="ChEBI" id="CHEBI:15377"/>
        <dbReference type="ChEBI" id="CHEBI:15378"/>
        <dbReference type="ChEBI" id="CHEBI:29985"/>
        <dbReference type="ChEBI" id="CHEBI:30616"/>
        <dbReference type="ChEBI" id="CHEBI:33019"/>
        <dbReference type="ChEBI" id="CHEBI:57464"/>
        <dbReference type="ChEBI" id="CHEBI:58115"/>
        <dbReference type="ChEBI" id="CHEBI:58359"/>
        <dbReference type="ChEBI" id="CHEBI:456215"/>
        <dbReference type="EC" id="6.3.5.2"/>
    </reaction>
</comment>
<dbReference type="PROSITE" id="PS51553">
    <property type="entry name" value="GMPS_ATP_PPASE"/>
    <property type="match status" value="1"/>
</dbReference>
<dbReference type="InterPro" id="IPR025777">
    <property type="entry name" value="GMPS_ATP_PPase_dom"/>
</dbReference>
<keyword evidence="5 11" id="KW-0436">Ligase</keyword>
<evidence type="ECO:0000256" key="4">
    <source>
        <dbReference type="ARBA" id="ARBA00021562"/>
    </source>
</evidence>
<dbReference type="EMBL" id="CP048029">
    <property type="protein sequence ID" value="QIK38587.1"/>
    <property type="molecule type" value="Genomic_DNA"/>
</dbReference>
<evidence type="ECO:0000256" key="2">
    <source>
        <dbReference type="ARBA" id="ARBA00005153"/>
    </source>
</evidence>
<keyword evidence="6 11" id="KW-0547">Nucleotide-binding</keyword>
<dbReference type="InterPro" id="IPR029062">
    <property type="entry name" value="Class_I_gatase-like"/>
</dbReference>
<keyword evidence="8 11" id="KW-0658">Purine biosynthesis</keyword>
<dbReference type="Gene3D" id="3.40.50.620">
    <property type="entry name" value="HUPs"/>
    <property type="match status" value="1"/>
</dbReference>
<dbReference type="FunFam" id="3.40.50.880:FF:000001">
    <property type="entry name" value="GMP synthase [glutamine-hydrolyzing]"/>
    <property type="match status" value="1"/>
</dbReference>
<dbReference type="FunFam" id="3.30.300.10:FF:000002">
    <property type="entry name" value="GMP synthase [glutamine-hydrolyzing]"/>
    <property type="match status" value="1"/>
</dbReference>
<evidence type="ECO:0000256" key="6">
    <source>
        <dbReference type="ARBA" id="ARBA00022741"/>
    </source>
</evidence>
<dbReference type="SUPFAM" id="SSF52402">
    <property type="entry name" value="Adenine nucleotide alpha hydrolases-like"/>
    <property type="match status" value="1"/>
</dbReference>
<dbReference type="Pfam" id="PF00958">
    <property type="entry name" value="GMP_synt_C"/>
    <property type="match status" value="1"/>
</dbReference>
<dbReference type="InterPro" id="IPR022955">
    <property type="entry name" value="GMP_synthase"/>
</dbReference>
<dbReference type="InterPro" id="IPR017926">
    <property type="entry name" value="GATASE"/>
</dbReference>
<keyword evidence="15" id="KW-1185">Reference proteome</keyword>
<comment type="subunit">
    <text evidence="11">Homodimer.</text>
</comment>
<dbReference type="HAMAP" id="MF_00344">
    <property type="entry name" value="GMP_synthase"/>
    <property type="match status" value="1"/>
</dbReference>
<dbReference type="UniPathway" id="UPA00189">
    <property type="reaction ID" value="UER00296"/>
</dbReference>
<dbReference type="CDD" id="cd01742">
    <property type="entry name" value="GATase1_GMP_Synthase"/>
    <property type="match status" value="1"/>
</dbReference>
<keyword evidence="10 11" id="KW-0315">Glutamine amidotransferase</keyword>
<dbReference type="InterPro" id="IPR014729">
    <property type="entry name" value="Rossmann-like_a/b/a_fold"/>
</dbReference>
<evidence type="ECO:0000313" key="15">
    <source>
        <dbReference type="Proteomes" id="UP000502699"/>
    </source>
</evidence>
<comment type="function">
    <text evidence="1 11">Catalyzes the synthesis of GMP from XMP.</text>
</comment>
<protein>
    <recommendedName>
        <fullName evidence="4 11">GMP synthase [glutamine-hydrolyzing]</fullName>
        <ecNumber evidence="3 11">6.3.5.2</ecNumber>
    </recommendedName>
    <alternativeName>
        <fullName evidence="11">GMP synthetase</fullName>
    </alternativeName>
    <alternativeName>
        <fullName evidence="11">Glutamine amidotransferase</fullName>
    </alternativeName>
</protein>
<dbReference type="GO" id="GO:0005524">
    <property type="term" value="F:ATP binding"/>
    <property type="evidence" value="ECO:0007669"/>
    <property type="project" value="UniProtKB-UniRule"/>
</dbReference>
<dbReference type="InterPro" id="IPR001674">
    <property type="entry name" value="GMP_synth_C"/>
</dbReference>
<feature type="active site" description="Nucleophile" evidence="11">
    <location>
        <position position="85"/>
    </location>
</feature>
<keyword evidence="7 11" id="KW-0332">GMP biosynthesis</keyword>
<dbReference type="KEGG" id="cjap:GWK36_12030"/>
<keyword evidence="9 11" id="KW-0067">ATP-binding</keyword>
<gene>
    <name evidence="11 14" type="primary">guaA</name>
    <name evidence="14" type="ORF">GWK36_12030</name>
</gene>
<dbReference type="InterPro" id="IPR004739">
    <property type="entry name" value="GMP_synth_GATase"/>
</dbReference>